<feature type="transmembrane region" description="Helical" evidence="4">
    <location>
        <begin position="1368"/>
        <end position="1392"/>
    </location>
</feature>
<dbReference type="Pfam" id="PF07690">
    <property type="entry name" value="MFS_1"/>
    <property type="match status" value="1"/>
</dbReference>
<dbReference type="SUPFAM" id="SSF53474">
    <property type="entry name" value="alpha/beta-Hydrolases"/>
    <property type="match status" value="1"/>
</dbReference>
<dbReference type="InterPro" id="IPR009081">
    <property type="entry name" value="PP-bd_ACP"/>
</dbReference>
<organism evidence="6 7">
    <name type="scientific">Acrocarpospora corrugata</name>
    <dbReference type="NCBI Taxonomy" id="35763"/>
    <lineage>
        <taxon>Bacteria</taxon>
        <taxon>Bacillati</taxon>
        <taxon>Actinomycetota</taxon>
        <taxon>Actinomycetes</taxon>
        <taxon>Streptosporangiales</taxon>
        <taxon>Streptosporangiaceae</taxon>
        <taxon>Acrocarpospora</taxon>
    </lineage>
</organism>
<dbReference type="PROSITE" id="PS00455">
    <property type="entry name" value="AMP_BINDING"/>
    <property type="match status" value="1"/>
</dbReference>
<dbReference type="InterPro" id="IPR001031">
    <property type="entry name" value="Thioesterase"/>
</dbReference>
<evidence type="ECO:0000259" key="5">
    <source>
        <dbReference type="PROSITE" id="PS50075"/>
    </source>
</evidence>
<dbReference type="Gene3D" id="3.30.559.10">
    <property type="entry name" value="Chloramphenicol acetyltransferase-like domain"/>
    <property type="match status" value="1"/>
</dbReference>
<evidence type="ECO:0000256" key="3">
    <source>
        <dbReference type="ARBA" id="ARBA00022553"/>
    </source>
</evidence>
<dbReference type="PROSITE" id="PS50075">
    <property type="entry name" value="CARRIER"/>
    <property type="match status" value="1"/>
</dbReference>
<proteinExistence type="predicted"/>
<dbReference type="SUPFAM" id="SSF52777">
    <property type="entry name" value="CoA-dependent acyltransferases"/>
    <property type="match status" value="2"/>
</dbReference>
<dbReference type="NCBIfam" id="TIGR01733">
    <property type="entry name" value="AA-adenyl-dom"/>
    <property type="match status" value="1"/>
</dbReference>
<dbReference type="Gene3D" id="3.30.300.30">
    <property type="match status" value="1"/>
</dbReference>
<evidence type="ECO:0000256" key="4">
    <source>
        <dbReference type="SAM" id="Phobius"/>
    </source>
</evidence>
<dbReference type="Gene3D" id="1.20.1250.20">
    <property type="entry name" value="MFS general substrate transporter like domains"/>
    <property type="match status" value="1"/>
</dbReference>
<dbReference type="Pfam" id="PF00550">
    <property type="entry name" value="PP-binding"/>
    <property type="match status" value="1"/>
</dbReference>
<keyword evidence="4" id="KW-0472">Membrane</keyword>
<feature type="transmembrane region" description="Helical" evidence="4">
    <location>
        <begin position="1631"/>
        <end position="1654"/>
    </location>
</feature>
<dbReference type="FunFam" id="3.40.50.980:FF:000001">
    <property type="entry name" value="Non-ribosomal peptide synthetase"/>
    <property type="match status" value="1"/>
</dbReference>
<dbReference type="InterPro" id="IPR029058">
    <property type="entry name" value="AB_hydrolase_fold"/>
</dbReference>
<dbReference type="OrthoDB" id="2472181at2"/>
<dbReference type="Gene3D" id="1.10.1200.10">
    <property type="entry name" value="ACP-like"/>
    <property type="match status" value="1"/>
</dbReference>
<evidence type="ECO:0000256" key="2">
    <source>
        <dbReference type="ARBA" id="ARBA00022450"/>
    </source>
</evidence>
<feature type="transmembrane region" description="Helical" evidence="4">
    <location>
        <begin position="1606"/>
        <end position="1625"/>
    </location>
</feature>
<keyword evidence="2" id="KW-0596">Phosphopantetheine</keyword>
<dbReference type="Pfam" id="PF00668">
    <property type="entry name" value="Condensation"/>
    <property type="match status" value="1"/>
</dbReference>
<keyword evidence="7" id="KW-1185">Reference proteome</keyword>
<dbReference type="Gene3D" id="3.40.50.12780">
    <property type="entry name" value="N-terminal domain of ligase-like"/>
    <property type="match status" value="1"/>
</dbReference>
<dbReference type="Pfam" id="PF00501">
    <property type="entry name" value="AMP-binding"/>
    <property type="match status" value="1"/>
</dbReference>
<reference evidence="6 7" key="1">
    <citation type="submission" date="2019-10" db="EMBL/GenBank/DDBJ databases">
        <title>Whole genome shotgun sequence of Acrocarpospora corrugata NBRC 13972.</title>
        <authorList>
            <person name="Ichikawa N."/>
            <person name="Kimura A."/>
            <person name="Kitahashi Y."/>
            <person name="Komaki H."/>
            <person name="Oguchi A."/>
        </authorList>
    </citation>
    <scope>NUCLEOTIDE SEQUENCE [LARGE SCALE GENOMIC DNA]</scope>
    <source>
        <strain evidence="6 7">NBRC 13972</strain>
    </source>
</reference>
<dbReference type="GO" id="GO:0044550">
    <property type="term" value="P:secondary metabolite biosynthetic process"/>
    <property type="evidence" value="ECO:0007669"/>
    <property type="project" value="TreeGrafter"/>
</dbReference>
<dbReference type="PANTHER" id="PTHR45527">
    <property type="entry name" value="NONRIBOSOMAL PEPTIDE SYNTHETASE"/>
    <property type="match status" value="1"/>
</dbReference>
<feature type="transmembrane region" description="Helical" evidence="4">
    <location>
        <begin position="1459"/>
        <end position="1482"/>
    </location>
</feature>
<dbReference type="InterPro" id="IPR020806">
    <property type="entry name" value="PKS_PP-bd"/>
</dbReference>
<feature type="domain" description="Carrier" evidence="5">
    <location>
        <begin position="960"/>
        <end position="1036"/>
    </location>
</feature>
<dbReference type="Pfam" id="PF00975">
    <property type="entry name" value="Thioesterase"/>
    <property type="match status" value="1"/>
</dbReference>
<dbReference type="InterPro" id="IPR042099">
    <property type="entry name" value="ANL_N_sf"/>
</dbReference>
<dbReference type="FunFam" id="2.30.38.10:FF:000001">
    <property type="entry name" value="Non-ribosomal peptide synthetase PvdI"/>
    <property type="match status" value="1"/>
</dbReference>
<feature type="transmembrane region" description="Helical" evidence="4">
    <location>
        <begin position="1547"/>
        <end position="1571"/>
    </location>
</feature>
<dbReference type="PANTHER" id="PTHR45527:SF1">
    <property type="entry name" value="FATTY ACID SYNTHASE"/>
    <property type="match status" value="1"/>
</dbReference>
<keyword evidence="4" id="KW-0812">Transmembrane</keyword>
<evidence type="ECO:0000256" key="1">
    <source>
        <dbReference type="ARBA" id="ARBA00001957"/>
    </source>
</evidence>
<evidence type="ECO:0000313" key="7">
    <source>
        <dbReference type="Proteomes" id="UP000334990"/>
    </source>
</evidence>
<dbReference type="CDD" id="cd05930">
    <property type="entry name" value="A_NRPS"/>
    <property type="match status" value="1"/>
</dbReference>
<feature type="transmembrane region" description="Helical" evidence="4">
    <location>
        <begin position="1577"/>
        <end position="1599"/>
    </location>
</feature>
<dbReference type="SUPFAM" id="SSF103473">
    <property type="entry name" value="MFS general substrate transporter"/>
    <property type="match status" value="1"/>
</dbReference>
<dbReference type="SUPFAM" id="SSF56801">
    <property type="entry name" value="Acetyl-CoA synthetase-like"/>
    <property type="match status" value="1"/>
</dbReference>
<dbReference type="GO" id="GO:0022857">
    <property type="term" value="F:transmembrane transporter activity"/>
    <property type="evidence" value="ECO:0007669"/>
    <property type="project" value="InterPro"/>
</dbReference>
<dbReference type="InterPro" id="IPR006162">
    <property type="entry name" value="Ppantetheine_attach_site"/>
</dbReference>
<name>A0A5M3VPY6_9ACTN</name>
<dbReference type="InterPro" id="IPR036736">
    <property type="entry name" value="ACP-like_sf"/>
</dbReference>
<dbReference type="PROSITE" id="PS00012">
    <property type="entry name" value="PHOSPHOPANTETHEINE"/>
    <property type="match status" value="1"/>
</dbReference>
<comment type="cofactor">
    <cofactor evidence="1">
        <name>pantetheine 4'-phosphate</name>
        <dbReference type="ChEBI" id="CHEBI:47942"/>
    </cofactor>
</comment>
<dbReference type="InterPro" id="IPR023213">
    <property type="entry name" value="CAT-like_dom_sf"/>
</dbReference>
<dbReference type="EMBL" id="BLAD01000037">
    <property type="protein sequence ID" value="GER98705.1"/>
    <property type="molecule type" value="Genomic_DNA"/>
</dbReference>
<accession>A0A5M3VPY6</accession>
<feature type="transmembrane region" description="Helical" evidence="4">
    <location>
        <begin position="1427"/>
        <end position="1447"/>
    </location>
</feature>
<gene>
    <name evidence="6" type="ORF">Acor_07680</name>
</gene>
<evidence type="ECO:0000313" key="6">
    <source>
        <dbReference type="EMBL" id="GER98705.1"/>
    </source>
</evidence>
<dbReference type="InterPro" id="IPR010071">
    <property type="entry name" value="AA_adenyl_dom"/>
</dbReference>
<dbReference type="CDD" id="cd06173">
    <property type="entry name" value="MFS_MefA_like"/>
    <property type="match status" value="1"/>
</dbReference>
<dbReference type="Gene3D" id="3.30.559.30">
    <property type="entry name" value="Nonribosomal peptide synthetase, condensation domain"/>
    <property type="match status" value="1"/>
</dbReference>
<dbReference type="GO" id="GO:0008610">
    <property type="term" value="P:lipid biosynthetic process"/>
    <property type="evidence" value="ECO:0007669"/>
    <property type="project" value="UniProtKB-ARBA"/>
</dbReference>
<dbReference type="InterPro" id="IPR011701">
    <property type="entry name" value="MFS"/>
</dbReference>
<dbReference type="InterPro" id="IPR036259">
    <property type="entry name" value="MFS_trans_sf"/>
</dbReference>
<dbReference type="GO" id="GO:0003824">
    <property type="term" value="F:catalytic activity"/>
    <property type="evidence" value="ECO:0007669"/>
    <property type="project" value="InterPro"/>
</dbReference>
<dbReference type="RefSeq" id="WP_155335136.1">
    <property type="nucleotide sequence ID" value="NZ_BAAABN010000078.1"/>
</dbReference>
<dbReference type="Proteomes" id="UP000334990">
    <property type="component" value="Unassembled WGS sequence"/>
</dbReference>
<dbReference type="InterPro" id="IPR001242">
    <property type="entry name" value="Condensation_dom"/>
</dbReference>
<dbReference type="InterPro" id="IPR000873">
    <property type="entry name" value="AMP-dep_synth/lig_dom"/>
</dbReference>
<dbReference type="FunFam" id="1.10.1200.10:FF:000016">
    <property type="entry name" value="Non-ribosomal peptide synthase"/>
    <property type="match status" value="1"/>
</dbReference>
<dbReference type="InterPro" id="IPR045851">
    <property type="entry name" value="AMP-bd_C_sf"/>
</dbReference>
<dbReference type="InterPro" id="IPR020845">
    <property type="entry name" value="AMP-binding_CS"/>
</dbReference>
<dbReference type="CDD" id="cd19531">
    <property type="entry name" value="LCL_NRPS-like"/>
    <property type="match status" value="1"/>
</dbReference>
<comment type="caution">
    <text evidence="6">The sequence shown here is derived from an EMBL/GenBank/DDBJ whole genome shotgun (WGS) entry which is preliminary data.</text>
</comment>
<keyword evidence="3" id="KW-0597">Phosphoprotein</keyword>
<feature type="transmembrane region" description="Helical" evidence="4">
    <location>
        <begin position="1399"/>
        <end position="1421"/>
    </location>
</feature>
<feature type="transmembrane region" description="Helical" evidence="4">
    <location>
        <begin position="1488"/>
        <end position="1512"/>
    </location>
</feature>
<feature type="transmembrane region" description="Helical" evidence="4">
    <location>
        <begin position="1708"/>
        <end position="1727"/>
    </location>
</feature>
<dbReference type="Gene3D" id="3.40.50.1820">
    <property type="entry name" value="alpha/beta hydrolase"/>
    <property type="match status" value="1"/>
</dbReference>
<dbReference type="SMART" id="SM00823">
    <property type="entry name" value="PKS_PP"/>
    <property type="match status" value="1"/>
</dbReference>
<dbReference type="GO" id="GO:0072330">
    <property type="term" value="P:monocarboxylic acid biosynthetic process"/>
    <property type="evidence" value="ECO:0007669"/>
    <property type="project" value="UniProtKB-ARBA"/>
</dbReference>
<dbReference type="GO" id="GO:0031177">
    <property type="term" value="F:phosphopantetheine binding"/>
    <property type="evidence" value="ECO:0007669"/>
    <property type="project" value="InterPro"/>
</dbReference>
<sequence>MTRAELSPAQRSRLAQRFRQGAAALSIQRRPEGTSPPMSYAQERLWFLEQYAPDTPVYTVAFAVRVDSAIDEDLMAAALGDLTARHEALRMRFAATEDGEPEVLLDGPDAEFSVDDDLARLRHELDRPFDLERGPLIRVVVIRLGGDESVLLLSMHHSVTDGWSCDIAMEELFALYTARRAGTEARLAPIAVQYGDYARWQRDRSHEKDLGYWRRQLAGVPPLDLPTDFARPPEQRWEGAACDIGIDAELTEALTLLGRGHGATRYMTMLAAFQVLLARFAGQEDFAVGSPVSGRDLPELERMVGVFINSLPMRADLSGDPTFAELLARTRETALDAYTHQELPFDRLVTELAVERDVSRPPVFQVLFALHNYRSSWLRTPGLTLEAFPVPTVSSRFELALYLFETPGGLTGTFIYSTALFRHDTMERLNACFRKLLRSIVANPDARISALDLVPAEETAEVLAFGASEPPAPFTTAGTLHEAISAQAARTPLTTAVVSGPKSLTYAELDGLAEELADRLRRLGAGPGHRVGICLEQSVESAVAVLGVLKSGAAYLPLDPEHPKDRLAFVLSDAAAELVVTEGALLDRLPDGVSPVLIGEAPPGGDLWRGEAPSPGDLAYVIYTSGTTGRPKGVAVQHREVMTYLAGVHERLGVEPGASYALLQSLAFDFAVTVFYLCLMTGGTLDLIPSRTAGPDLSAYFRKRPADYLKITPSHLAALSADTPAAELLPRKMLILGGEAADSGWAAELARICPVVNHYGPTEATVGVTTYRIEGAHQGTLPIGNPLPGARVHVLDRHLRPLPVGVPGEVYLGGDRLARGYLNQPALTAEHFVPDPYGDPGARMYRTGDLARWLPSGDLEFLGRRDHQIKIRGYRVEPAEIEAVIGGACVVVPRNGRLVAYLTGDPVPDEELRDRLARTLPEYMIPAQFVWLDELPLKSHGKIDRDQLPDLAPATAEYVAPATGSEQTVAAIWADLLNVENVGALDDFFDLGGHSLLAMRVIARLRKAAPHRTVTVLDLFKHRTVRDLARLLDTGDSGPKRFLHRFTPPRKTTRGTLVCAPYGGGSAVIYKPLADVMPDDWQLLSIAVPGHELGEQGRPIPEVADGCVAEILANVTGPLVLYGHCGLGVMLTVEIARKLEAAGREVAAIYLGGIFPFGRPKGRLAGLSRVMERLRSDQIWANALRSAGLDLEDLDPAQLKLVIENRRRGTREAEQYFTNLFEQGMDRLRAPVISVAGERDPACEFYQERYREWHLLSDVAAGVVLDEAGHFYLKYRAEELAAIVTGTHVAIAADATEPLRRTERSTWWLQGLSRADVEADEEGLLLGPKPSMRRFFVVAAGQLVSWTGSALTDFAIPVWIYITTGSLANFTMFAVLGLVPGMLVSPLAGAIVDRYDRRTIMMIGDLCAGGVQLILGILAWTGNLEVWHIYPLIVALSLSLTFQRFAYISAIPQLVPKQYLGHANGIVATVTGSSMLLVPLLAVGLMSVIGLGGILALDVISYLFATIVLAFVRFPRTMAWRRREGLLTEIANGVRYSWGNYNFRSMLLWFAVLNVFLSPLFLMFSPLVLSFATLADIASVSLAGGIGGLLGGLVMTVWGGPRRHRLRGVFLATLGLAVFAEVAGARSDLTVIALGAFGMAFFLTLVNGQYATIIQVKVPQRFHGRVIALNTLVAWSTLPVGYIVVVPYGSELFKHIGVATGLGPDRGIGLLYLVCGLAIGIIAVTALRIRTLARFDEEVPDAVPDDLVGTEALKSRLEKVAP</sequence>
<keyword evidence="4" id="KW-1133">Transmembrane helix</keyword>
<dbReference type="GO" id="GO:0043041">
    <property type="term" value="P:amino acid activation for nonribosomal peptide biosynthetic process"/>
    <property type="evidence" value="ECO:0007669"/>
    <property type="project" value="TreeGrafter"/>
</dbReference>
<protein>
    <recommendedName>
        <fullName evidence="5">Carrier domain-containing protein</fullName>
    </recommendedName>
</protein>
<feature type="transmembrane region" description="Helical" evidence="4">
    <location>
        <begin position="1666"/>
        <end position="1688"/>
    </location>
</feature>
<dbReference type="GO" id="GO:0005829">
    <property type="term" value="C:cytosol"/>
    <property type="evidence" value="ECO:0007669"/>
    <property type="project" value="TreeGrafter"/>
</dbReference>